<organism evidence="10 11">
    <name type="scientific">Qingrenia yutianensis</name>
    <dbReference type="NCBI Taxonomy" id="2763676"/>
    <lineage>
        <taxon>Bacteria</taxon>
        <taxon>Bacillati</taxon>
        <taxon>Bacillota</taxon>
        <taxon>Clostridia</taxon>
        <taxon>Eubacteriales</taxon>
        <taxon>Oscillospiraceae</taxon>
        <taxon>Qingrenia</taxon>
    </lineage>
</organism>
<keyword evidence="7 9" id="KW-0472">Membrane</keyword>
<dbReference type="AlphaFoldDB" id="A0A926IT28"/>
<dbReference type="Proteomes" id="UP000647416">
    <property type="component" value="Unassembled WGS sequence"/>
</dbReference>
<feature type="transmembrane region" description="Helical" evidence="9">
    <location>
        <begin position="355"/>
        <end position="380"/>
    </location>
</feature>
<reference evidence="10" key="1">
    <citation type="submission" date="2020-08" db="EMBL/GenBank/DDBJ databases">
        <title>Genome public.</title>
        <authorList>
            <person name="Liu C."/>
            <person name="Sun Q."/>
        </authorList>
    </citation>
    <scope>NUCLEOTIDE SEQUENCE</scope>
    <source>
        <strain evidence="10">NSJ-50</strain>
    </source>
</reference>
<keyword evidence="4 9" id="KW-0812">Transmembrane</keyword>
<feature type="coiled-coil region" evidence="8">
    <location>
        <begin position="85"/>
        <end position="112"/>
    </location>
</feature>
<evidence type="ECO:0000256" key="8">
    <source>
        <dbReference type="SAM" id="Coils"/>
    </source>
</evidence>
<protein>
    <submittedName>
        <fullName evidence="10">ATPase</fullName>
    </submittedName>
</protein>
<keyword evidence="3" id="KW-0813">Transport</keyword>
<dbReference type="Gene3D" id="3.30.70.2750">
    <property type="match status" value="1"/>
</dbReference>
<dbReference type="InterPro" id="IPR002490">
    <property type="entry name" value="V-ATPase_116kDa_su"/>
</dbReference>
<evidence type="ECO:0000256" key="4">
    <source>
        <dbReference type="ARBA" id="ARBA00022692"/>
    </source>
</evidence>
<dbReference type="PANTHER" id="PTHR11629">
    <property type="entry name" value="VACUOLAR PROTON ATPASES"/>
    <property type="match status" value="1"/>
</dbReference>
<dbReference type="GO" id="GO:0033179">
    <property type="term" value="C:proton-transporting V-type ATPase, V0 domain"/>
    <property type="evidence" value="ECO:0007669"/>
    <property type="project" value="InterPro"/>
</dbReference>
<feature type="transmembrane region" description="Helical" evidence="9">
    <location>
        <begin position="387"/>
        <end position="410"/>
    </location>
</feature>
<feature type="transmembrane region" description="Helical" evidence="9">
    <location>
        <begin position="555"/>
        <end position="575"/>
    </location>
</feature>
<dbReference type="EMBL" id="JACRTE010000007">
    <property type="protein sequence ID" value="MBC8596656.1"/>
    <property type="molecule type" value="Genomic_DNA"/>
</dbReference>
<dbReference type="GO" id="GO:0051117">
    <property type="term" value="F:ATPase binding"/>
    <property type="evidence" value="ECO:0007669"/>
    <property type="project" value="TreeGrafter"/>
</dbReference>
<evidence type="ECO:0000256" key="6">
    <source>
        <dbReference type="ARBA" id="ARBA00023065"/>
    </source>
</evidence>
<proteinExistence type="inferred from homology"/>
<feature type="transmembrane region" description="Helical" evidence="9">
    <location>
        <begin position="430"/>
        <end position="448"/>
    </location>
</feature>
<keyword evidence="5 9" id="KW-1133">Transmembrane helix</keyword>
<gene>
    <name evidence="10" type="ORF">H8706_07205</name>
</gene>
<keyword evidence="8" id="KW-0175">Coiled coil</keyword>
<feature type="coiled-coil region" evidence="8">
    <location>
        <begin position="218"/>
        <end position="245"/>
    </location>
</feature>
<evidence type="ECO:0000313" key="10">
    <source>
        <dbReference type="EMBL" id="MBC8596656.1"/>
    </source>
</evidence>
<evidence type="ECO:0000256" key="5">
    <source>
        <dbReference type="ARBA" id="ARBA00022989"/>
    </source>
</evidence>
<dbReference type="Pfam" id="PF01496">
    <property type="entry name" value="V_ATPase_I"/>
    <property type="match status" value="1"/>
</dbReference>
<evidence type="ECO:0000256" key="9">
    <source>
        <dbReference type="SAM" id="Phobius"/>
    </source>
</evidence>
<dbReference type="Gene3D" id="3.30.70.2170">
    <property type="match status" value="1"/>
</dbReference>
<feature type="transmembrane region" description="Helical" evidence="9">
    <location>
        <begin position="493"/>
        <end position="511"/>
    </location>
</feature>
<evidence type="ECO:0000256" key="1">
    <source>
        <dbReference type="ARBA" id="ARBA00004141"/>
    </source>
</evidence>
<accession>A0A926IT28</accession>
<dbReference type="GO" id="GO:0046961">
    <property type="term" value="F:proton-transporting ATPase activity, rotational mechanism"/>
    <property type="evidence" value="ECO:0007669"/>
    <property type="project" value="InterPro"/>
</dbReference>
<evidence type="ECO:0000256" key="3">
    <source>
        <dbReference type="ARBA" id="ARBA00022448"/>
    </source>
</evidence>
<comment type="caution">
    <text evidence="10">The sequence shown here is derived from an EMBL/GenBank/DDBJ whole genome shotgun (WGS) entry which is preliminary data.</text>
</comment>
<comment type="subcellular location">
    <subcellularLocation>
        <location evidence="1">Membrane</location>
        <topology evidence="1">Multi-pass membrane protein</topology>
    </subcellularLocation>
</comment>
<dbReference type="PANTHER" id="PTHR11629:SF63">
    <property type="entry name" value="V-TYPE PROTON ATPASE SUBUNIT A"/>
    <property type="match status" value="1"/>
</dbReference>
<keyword evidence="6" id="KW-0406">Ion transport</keyword>
<feature type="transmembrane region" description="Helical" evidence="9">
    <location>
        <begin position="582"/>
        <end position="608"/>
    </location>
</feature>
<keyword evidence="11" id="KW-1185">Reference proteome</keyword>
<evidence type="ECO:0000256" key="2">
    <source>
        <dbReference type="ARBA" id="ARBA00009904"/>
    </source>
</evidence>
<feature type="transmembrane region" description="Helical" evidence="9">
    <location>
        <begin position="469"/>
        <end position="487"/>
    </location>
</feature>
<sequence length="635" mass="71532">MSIEKLSLVSIVGPVEQFDDAVSYIVTGSDIHLENALNVLEGNKALKPFEDENPYIGVLEKLRSIISTHHLVRGTSVKDENSYSADDADTLIQKIRSEKKTLTEEIRALEDKKAHNDEIIEQLKPLLEINVNLEDLLSFKFTALRFGKLPKASYAKLEEYLQELEAFFFKGSEDKDYVWGVYFTPRTLAEKVDRIFSSLYFERTIISNEASGTPKDAIFKLESENDELTAKITKAKKKLEEIYESHKAEIFGMLSLLEEKETVYKYRKFGAFAKNSFYIIGWANKKTIADLNKKVERHKDISLVIEDAKDVENYVTPPTLLKNNAFFKPFEFFVKMYGLPSYNEIDPTPLVALSYILMFGIMFGDLGQGAVLAIGGFLLYKFKKIDLAAIISLAGVSSMIFGCVFGSVFGYEDIINLPFTVHPMENIMPVLLATVSLGCVIITIAMIYNIANGIKTKKYGKVFFEQNGLAGLVFYWAVIIGIVLLFIKGINPFTVVYNTIFIVIPLILVFAKEPLTRFIRKKRPYLTGTKGEFVLENFFELFEIILSFVTNTVSFVRVGAFALNHVGMMGVVFVFSKMASGGASIVVVILGNMLVMGLEGLIVGIQVLRLEFYEIFSRFFEGSGREFRSAKKINA</sequence>
<evidence type="ECO:0000256" key="7">
    <source>
        <dbReference type="ARBA" id="ARBA00023136"/>
    </source>
</evidence>
<dbReference type="GO" id="GO:0016471">
    <property type="term" value="C:vacuolar proton-transporting V-type ATPase complex"/>
    <property type="evidence" value="ECO:0007669"/>
    <property type="project" value="TreeGrafter"/>
</dbReference>
<dbReference type="Gene3D" id="1.20.1460.20">
    <property type="match status" value="1"/>
</dbReference>
<comment type="similarity">
    <text evidence="2">Belongs to the V-ATPase 116 kDa subunit family.</text>
</comment>
<dbReference type="GO" id="GO:0007035">
    <property type="term" value="P:vacuolar acidification"/>
    <property type="evidence" value="ECO:0007669"/>
    <property type="project" value="TreeGrafter"/>
</dbReference>
<evidence type="ECO:0000313" key="11">
    <source>
        <dbReference type="Proteomes" id="UP000647416"/>
    </source>
</evidence>
<name>A0A926IT28_9FIRM</name>
<dbReference type="RefSeq" id="WP_262432094.1">
    <property type="nucleotide sequence ID" value="NZ_JACRTE010000007.1"/>
</dbReference>